<comment type="caution">
    <text evidence="1">The sequence shown here is derived from an EMBL/GenBank/DDBJ whole genome shotgun (WGS) entry which is preliminary data.</text>
</comment>
<proteinExistence type="predicted"/>
<dbReference type="RefSeq" id="WP_201360340.1">
    <property type="nucleotide sequence ID" value="NZ_BNJJ01000002.1"/>
</dbReference>
<evidence type="ECO:0000313" key="1">
    <source>
        <dbReference type="EMBL" id="GHO82690.1"/>
    </source>
</evidence>
<organism evidence="1 2">
    <name type="scientific">Dictyobacter formicarum</name>
    <dbReference type="NCBI Taxonomy" id="2778368"/>
    <lineage>
        <taxon>Bacteria</taxon>
        <taxon>Bacillati</taxon>
        <taxon>Chloroflexota</taxon>
        <taxon>Ktedonobacteria</taxon>
        <taxon>Ktedonobacterales</taxon>
        <taxon>Dictyobacteraceae</taxon>
        <taxon>Dictyobacter</taxon>
    </lineage>
</organism>
<reference evidence="1 2" key="1">
    <citation type="journal article" date="2021" name="Int. J. Syst. Evol. Microbiol.">
        <title>Reticulibacter mediterranei gen. nov., sp. nov., within the new family Reticulibacteraceae fam. nov., and Ktedonospora formicarum gen. nov., sp. nov., Ktedonobacter robiniae sp. nov., Dictyobacter formicarum sp. nov. and Dictyobacter arantiisoli sp. nov., belonging to the class Ktedonobacteria.</title>
        <authorList>
            <person name="Yabe S."/>
            <person name="Zheng Y."/>
            <person name="Wang C.M."/>
            <person name="Sakai Y."/>
            <person name="Abe K."/>
            <person name="Yokota A."/>
            <person name="Donadio S."/>
            <person name="Cavaletti L."/>
            <person name="Monciardini P."/>
        </authorList>
    </citation>
    <scope>NUCLEOTIDE SEQUENCE [LARGE SCALE GENOMIC DNA]</scope>
    <source>
        <strain evidence="1 2">SOSP1-9</strain>
    </source>
</reference>
<gene>
    <name evidence="1" type="ORF">KSZ_06960</name>
</gene>
<name>A0ABQ3V9S7_9CHLR</name>
<dbReference type="EMBL" id="BNJJ01000002">
    <property type="protein sequence ID" value="GHO82690.1"/>
    <property type="molecule type" value="Genomic_DNA"/>
</dbReference>
<protein>
    <recommendedName>
        <fullName evidence="3">Transposase</fullName>
    </recommendedName>
</protein>
<keyword evidence="2" id="KW-1185">Reference proteome</keyword>
<accession>A0ABQ3V9S7</accession>
<evidence type="ECO:0008006" key="3">
    <source>
        <dbReference type="Google" id="ProtNLM"/>
    </source>
</evidence>
<sequence length="170" mass="19551">MDASVLLWKQWHKQVKDLFGPMHGPQKKTLAFFVIGIVLSGTAVLQRMAERLSEHGISTANMPSIERRLARFIANDRIEVHETWKQFVAHILPFWSEKKLRFVLDMTPFNDDATIVYVGLLVHSRLLPVAWSTMPAKTKWQEGQWSIVERLLDVIIPHLGKAECTLIRAI</sequence>
<dbReference type="Proteomes" id="UP000635565">
    <property type="component" value="Unassembled WGS sequence"/>
</dbReference>
<evidence type="ECO:0000313" key="2">
    <source>
        <dbReference type="Proteomes" id="UP000635565"/>
    </source>
</evidence>